<dbReference type="GO" id="GO:0016787">
    <property type="term" value="F:hydrolase activity"/>
    <property type="evidence" value="ECO:0007669"/>
    <property type="project" value="UniProtKB-KW"/>
</dbReference>
<evidence type="ECO:0000256" key="1">
    <source>
        <dbReference type="SAM" id="MobiDB-lite"/>
    </source>
</evidence>
<comment type="caution">
    <text evidence="3">The sequence shown here is derived from an EMBL/GenBank/DDBJ whole genome shotgun (WGS) entry which is preliminary data.</text>
</comment>
<organism evidence="3 4">
    <name type="scientific">Mytilus edulis</name>
    <name type="common">Blue mussel</name>
    <dbReference type="NCBI Taxonomy" id="6550"/>
    <lineage>
        <taxon>Eukaryota</taxon>
        <taxon>Metazoa</taxon>
        <taxon>Spiralia</taxon>
        <taxon>Lophotrochozoa</taxon>
        <taxon>Mollusca</taxon>
        <taxon>Bivalvia</taxon>
        <taxon>Autobranchia</taxon>
        <taxon>Pteriomorphia</taxon>
        <taxon>Mytilida</taxon>
        <taxon>Mytiloidea</taxon>
        <taxon>Mytilidae</taxon>
        <taxon>Mytilinae</taxon>
        <taxon>Mytilus</taxon>
    </lineage>
</organism>
<evidence type="ECO:0000313" key="4">
    <source>
        <dbReference type="Proteomes" id="UP000683360"/>
    </source>
</evidence>
<keyword evidence="4" id="KW-1185">Reference proteome</keyword>
<keyword evidence="3" id="KW-0378">Hydrolase</keyword>
<feature type="transmembrane region" description="Helical" evidence="2">
    <location>
        <begin position="122"/>
        <end position="140"/>
    </location>
</feature>
<feature type="compositionally biased region" description="Basic and acidic residues" evidence="1">
    <location>
        <begin position="64"/>
        <end position="81"/>
    </location>
</feature>
<keyword evidence="2" id="KW-1133">Transmembrane helix</keyword>
<dbReference type="AlphaFoldDB" id="A0A8S3T435"/>
<gene>
    <name evidence="3" type="ORF">MEDL_41286</name>
</gene>
<protein>
    <submittedName>
        <fullName evidence="3">AFG3</fullName>
        <ecNumber evidence="3">3.4.24.-</ecNumber>
    </submittedName>
</protein>
<feature type="compositionally biased region" description="Low complexity" evidence="1">
    <location>
        <begin position="87"/>
        <end position="97"/>
    </location>
</feature>
<accession>A0A8S3T435</accession>
<sequence>MVLAKRGERLLQSTLSRGCSVYQLRRSISLFTKISRSKGFRGLLEEFQLWNKDVPKGFEKYFKEGKSKAPPRKETKVENKDPPLPQRSSRSSSKKTSNNPFPFLEFKAKFDPKRPRTPDQNMYYLIGLGVGLLMIGSFLNSSRYREITWKEFINNYLYRGMLNHSEFTMPVLQCPIDGCNWKSQDLDEAFAAALTTALQIHDRTVHPPLAQPANAQVKIRPTLYSHRM</sequence>
<evidence type="ECO:0000313" key="3">
    <source>
        <dbReference type="EMBL" id="CAG2228353.1"/>
    </source>
</evidence>
<reference evidence="3" key="1">
    <citation type="submission" date="2021-03" db="EMBL/GenBank/DDBJ databases">
        <authorList>
            <person name="Bekaert M."/>
        </authorList>
    </citation>
    <scope>NUCLEOTIDE SEQUENCE</scope>
</reference>
<dbReference type="OrthoDB" id="6080939at2759"/>
<dbReference type="EMBL" id="CAJPWZ010001994">
    <property type="protein sequence ID" value="CAG2228353.1"/>
    <property type="molecule type" value="Genomic_DNA"/>
</dbReference>
<keyword evidence="2" id="KW-0812">Transmembrane</keyword>
<dbReference type="Proteomes" id="UP000683360">
    <property type="component" value="Unassembled WGS sequence"/>
</dbReference>
<name>A0A8S3T435_MYTED</name>
<keyword evidence="2" id="KW-0472">Membrane</keyword>
<proteinExistence type="predicted"/>
<dbReference type="EC" id="3.4.24.-" evidence="3"/>
<evidence type="ECO:0000256" key="2">
    <source>
        <dbReference type="SAM" id="Phobius"/>
    </source>
</evidence>
<feature type="region of interest" description="Disordered" evidence="1">
    <location>
        <begin position="64"/>
        <end position="100"/>
    </location>
</feature>